<organism evidence="2 3">
    <name type="scientific">Colocasia esculenta</name>
    <name type="common">Wild taro</name>
    <name type="synonym">Arum esculentum</name>
    <dbReference type="NCBI Taxonomy" id="4460"/>
    <lineage>
        <taxon>Eukaryota</taxon>
        <taxon>Viridiplantae</taxon>
        <taxon>Streptophyta</taxon>
        <taxon>Embryophyta</taxon>
        <taxon>Tracheophyta</taxon>
        <taxon>Spermatophyta</taxon>
        <taxon>Magnoliopsida</taxon>
        <taxon>Liliopsida</taxon>
        <taxon>Araceae</taxon>
        <taxon>Aroideae</taxon>
        <taxon>Colocasieae</taxon>
        <taxon>Colocasia</taxon>
    </lineage>
</organism>
<protein>
    <submittedName>
        <fullName evidence="2">Uncharacterized protein</fullName>
    </submittedName>
</protein>
<keyword evidence="3" id="KW-1185">Reference proteome</keyword>
<evidence type="ECO:0000313" key="3">
    <source>
        <dbReference type="Proteomes" id="UP000652761"/>
    </source>
</evidence>
<dbReference type="AlphaFoldDB" id="A0A843U1E8"/>
<name>A0A843U1E8_COLES</name>
<feature type="compositionally biased region" description="Basic and acidic residues" evidence="1">
    <location>
        <begin position="41"/>
        <end position="59"/>
    </location>
</feature>
<comment type="caution">
    <text evidence="2">The sequence shown here is derived from an EMBL/GenBank/DDBJ whole genome shotgun (WGS) entry which is preliminary data.</text>
</comment>
<proteinExistence type="predicted"/>
<dbReference type="EMBL" id="NMUH01000351">
    <property type="protein sequence ID" value="MQL77458.1"/>
    <property type="molecule type" value="Genomic_DNA"/>
</dbReference>
<evidence type="ECO:0000256" key="1">
    <source>
        <dbReference type="SAM" id="MobiDB-lite"/>
    </source>
</evidence>
<accession>A0A843U1E8</accession>
<reference evidence="2" key="1">
    <citation type="submission" date="2017-07" db="EMBL/GenBank/DDBJ databases">
        <title>Taro Niue Genome Assembly and Annotation.</title>
        <authorList>
            <person name="Atibalentja N."/>
            <person name="Keating K."/>
            <person name="Fields C.J."/>
        </authorList>
    </citation>
    <scope>NUCLEOTIDE SEQUENCE</scope>
    <source>
        <strain evidence="2">Niue_2</strain>
        <tissue evidence="2">Leaf</tissue>
    </source>
</reference>
<sequence>MGCKVCFCCLKGDRTSRCDSCERDNLARRDSDYKAAAWGRENSEQGQRERAADRGRTGFEDSTPGESTPLKKGFHPGDSTPLEKTRRLR</sequence>
<dbReference type="Proteomes" id="UP000652761">
    <property type="component" value="Unassembled WGS sequence"/>
</dbReference>
<gene>
    <name evidence="2" type="ORF">Taro_009870</name>
</gene>
<feature type="region of interest" description="Disordered" evidence="1">
    <location>
        <begin position="37"/>
        <end position="89"/>
    </location>
</feature>
<evidence type="ECO:0000313" key="2">
    <source>
        <dbReference type="EMBL" id="MQL77458.1"/>
    </source>
</evidence>